<organism evidence="3">
    <name type="scientific">mine drainage metagenome</name>
    <dbReference type="NCBI Taxonomy" id="410659"/>
    <lineage>
        <taxon>unclassified sequences</taxon>
        <taxon>metagenomes</taxon>
        <taxon>ecological metagenomes</taxon>
    </lineage>
</organism>
<protein>
    <recommendedName>
        <fullName evidence="2">Bacterial toxin 8 domain-containing protein</fullName>
    </recommendedName>
</protein>
<name>E6QQZ4_9ZZZZ</name>
<dbReference type="InterPro" id="IPR029097">
    <property type="entry name" value="Ntox8"/>
</dbReference>
<feature type="compositionally biased region" description="Polar residues" evidence="1">
    <location>
        <begin position="76"/>
        <end position="85"/>
    </location>
</feature>
<feature type="domain" description="Bacterial toxin 8" evidence="2">
    <location>
        <begin position="138"/>
        <end position="217"/>
    </location>
</feature>
<evidence type="ECO:0000256" key="1">
    <source>
        <dbReference type="SAM" id="MobiDB-lite"/>
    </source>
</evidence>
<dbReference type="Pfam" id="PF15545">
    <property type="entry name" value="Ntox8"/>
    <property type="match status" value="1"/>
</dbReference>
<accession>E6QQZ4</accession>
<sequence length="232" mass="26174">MSRISKFFIILILSILTSQSLASNPDDRGYNSDNGSFSNRTSNSYGNGYNRNSNNNSTSNNQGNGNGNTGQRNNTITPNKPTHTSGFFPLGSDIRDSRPYSQQNNRRPPVINDPTHPRYAHSPNYNALSDKEARLRSLVNDPKVSSADRGWIKQETNRVDRNRHRYPVETYSNMNRVRNPPGKELAHAHGQEKSKGYGYAYTALQNPDLHKAQHRFDKGGQLNNERIPPAYQ</sequence>
<feature type="compositionally biased region" description="Low complexity" evidence="1">
    <location>
        <begin position="41"/>
        <end position="75"/>
    </location>
</feature>
<evidence type="ECO:0000259" key="2">
    <source>
        <dbReference type="Pfam" id="PF15545"/>
    </source>
</evidence>
<gene>
    <name evidence="3" type="ORF">CARN7_0405</name>
</gene>
<comment type="caution">
    <text evidence="3">The sequence shown here is derived from an EMBL/GenBank/DDBJ whole genome shotgun (WGS) entry which is preliminary data.</text>
</comment>
<feature type="region of interest" description="Disordered" evidence="1">
    <location>
        <begin position="21"/>
        <end position="122"/>
    </location>
</feature>
<proteinExistence type="predicted"/>
<feature type="compositionally biased region" description="Polar residues" evidence="1">
    <location>
        <begin position="31"/>
        <end position="40"/>
    </location>
</feature>
<dbReference type="AlphaFoldDB" id="E6QQZ4"/>
<evidence type="ECO:0000313" key="3">
    <source>
        <dbReference type="EMBL" id="CBI09665.1"/>
    </source>
</evidence>
<reference evidence="3" key="1">
    <citation type="submission" date="2009-10" db="EMBL/GenBank/DDBJ databases">
        <title>Diversity of trophic interactions inside an arsenic-rich microbial ecosystem.</title>
        <authorList>
            <person name="Bertin P.N."/>
            <person name="Heinrich-Salmeron A."/>
            <person name="Pelletier E."/>
            <person name="Goulhen-Chollet F."/>
            <person name="Arsene-Ploetze F."/>
            <person name="Gallien S."/>
            <person name="Calteau A."/>
            <person name="Vallenet D."/>
            <person name="Casiot C."/>
            <person name="Chane-Woon-Ming B."/>
            <person name="Giloteaux L."/>
            <person name="Barakat M."/>
            <person name="Bonnefoy V."/>
            <person name="Bruneel O."/>
            <person name="Chandler M."/>
            <person name="Cleiss J."/>
            <person name="Duran R."/>
            <person name="Elbaz-Poulichet F."/>
            <person name="Fonknechten N."/>
            <person name="Lauga B."/>
            <person name="Mornico D."/>
            <person name="Ortet P."/>
            <person name="Schaeffer C."/>
            <person name="Siguier P."/>
            <person name="Alexander Thil Smith A."/>
            <person name="Van Dorsselaer A."/>
            <person name="Weissenbach J."/>
            <person name="Medigue C."/>
            <person name="Le Paslier D."/>
        </authorList>
    </citation>
    <scope>NUCLEOTIDE SEQUENCE</scope>
</reference>
<dbReference type="EMBL" id="CABR01000045">
    <property type="protein sequence ID" value="CBI09665.1"/>
    <property type="molecule type" value="Genomic_DNA"/>
</dbReference>